<protein>
    <submittedName>
        <fullName evidence="2">Uncharacterized protein</fullName>
    </submittedName>
</protein>
<dbReference type="Ensembl" id="ENSRNOT00000149692.1">
    <property type="protein sequence ID" value="ENSRNOP00000110538.1"/>
    <property type="gene ID" value="ENSRNOG00000080774.1"/>
</dbReference>
<evidence type="ECO:0000313" key="2">
    <source>
        <dbReference type="Ensembl" id="ENSRNOP00000110538.1"/>
    </source>
</evidence>
<feature type="region of interest" description="Disordered" evidence="1">
    <location>
        <begin position="1"/>
        <end position="23"/>
    </location>
</feature>
<proteinExistence type="predicted"/>
<name>A0ABK0LI16_RAT</name>
<keyword evidence="3" id="KW-1185">Reference proteome</keyword>
<dbReference type="Proteomes" id="UP000002494">
    <property type="component" value="Chromosome 15"/>
</dbReference>
<reference evidence="2" key="3">
    <citation type="submission" date="2025-09" db="UniProtKB">
        <authorList>
            <consortium name="Ensembl"/>
        </authorList>
    </citation>
    <scope>IDENTIFICATION</scope>
    <source>
        <strain evidence="2">Brown Norway</strain>
    </source>
</reference>
<sequence length="23" mass="2489">VSNTSSMLAETPHYWSHPGSSRG</sequence>
<reference evidence="2" key="1">
    <citation type="submission" date="2024-01" db="EMBL/GenBank/DDBJ databases">
        <title>GRCr8: a new rat reference genome assembly contstructed from accurate long reads and long range scaffolding.</title>
        <authorList>
            <person name="Doris P.A."/>
            <person name="Kalbfleisch T."/>
            <person name="Li K."/>
            <person name="Howe K."/>
            <person name="Wood J."/>
        </authorList>
    </citation>
    <scope>NUCLEOTIDE SEQUENCE [LARGE SCALE GENOMIC DNA]</scope>
    <source>
        <strain evidence="2">Brown Norway</strain>
    </source>
</reference>
<evidence type="ECO:0000256" key="1">
    <source>
        <dbReference type="SAM" id="MobiDB-lite"/>
    </source>
</evidence>
<reference evidence="2" key="2">
    <citation type="submission" date="2025-08" db="UniProtKB">
        <authorList>
            <consortium name="Ensembl"/>
        </authorList>
    </citation>
    <scope>IDENTIFICATION</scope>
    <source>
        <strain evidence="2">Brown Norway</strain>
    </source>
</reference>
<organism evidence="2 3">
    <name type="scientific">Rattus norvegicus</name>
    <name type="common">Rat</name>
    <dbReference type="NCBI Taxonomy" id="10116"/>
    <lineage>
        <taxon>Eukaryota</taxon>
        <taxon>Metazoa</taxon>
        <taxon>Chordata</taxon>
        <taxon>Craniata</taxon>
        <taxon>Vertebrata</taxon>
        <taxon>Euteleostomi</taxon>
        <taxon>Mammalia</taxon>
        <taxon>Eutheria</taxon>
        <taxon>Euarchontoglires</taxon>
        <taxon>Glires</taxon>
        <taxon>Rodentia</taxon>
        <taxon>Myomorpha</taxon>
        <taxon>Muroidea</taxon>
        <taxon>Muridae</taxon>
        <taxon>Murinae</taxon>
        <taxon>Rattus</taxon>
    </lineage>
</organism>
<evidence type="ECO:0000313" key="3">
    <source>
        <dbReference type="Proteomes" id="UP000002494"/>
    </source>
</evidence>
<accession>A0ABK0LI16</accession>